<name>A0A4R2HX10_9ACTN</name>
<organism evidence="1 2">
    <name type="scientific">Kribbella steppae</name>
    <dbReference type="NCBI Taxonomy" id="2512223"/>
    <lineage>
        <taxon>Bacteria</taxon>
        <taxon>Bacillati</taxon>
        <taxon>Actinomycetota</taxon>
        <taxon>Actinomycetes</taxon>
        <taxon>Propionibacteriales</taxon>
        <taxon>Kribbellaceae</taxon>
        <taxon>Kribbella</taxon>
    </lineage>
</organism>
<evidence type="ECO:0000313" key="1">
    <source>
        <dbReference type="EMBL" id="TCO35639.1"/>
    </source>
</evidence>
<proteinExistence type="predicted"/>
<dbReference type="RefSeq" id="WP_132207301.1">
    <property type="nucleotide sequence ID" value="NZ_SLWN01000001.1"/>
</dbReference>
<sequence length="104" mass="10981">MAIVIGVVTRSTHRVVERGYPSEAGQPHSRAVVRLSTTSGWTRDELLVALWEGDPRIAVGTVGVGDDEIALNPQTVEAGEDVVVLDAPVRLLSSGHGEQAGRDA</sequence>
<keyword evidence="2" id="KW-1185">Reference proteome</keyword>
<comment type="caution">
    <text evidence="1">The sequence shown here is derived from an EMBL/GenBank/DDBJ whole genome shotgun (WGS) entry which is preliminary data.</text>
</comment>
<reference evidence="1 2" key="1">
    <citation type="journal article" date="2015" name="Stand. Genomic Sci.">
        <title>Genomic Encyclopedia of Bacterial and Archaeal Type Strains, Phase III: the genomes of soil and plant-associated and newly described type strains.</title>
        <authorList>
            <person name="Whitman W.B."/>
            <person name="Woyke T."/>
            <person name="Klenk H.P."/>
            <person name="Zhou Y."/>
            <person name="Lilburn T.G."/>
            <person name="Beck B.J."/>
            <person name="De Vos P."/>
            <person name="Vandamme P."/>
            <person name="Eisen J.A."/>
            <person name="Garrity G."/>
            <person name="Hugenholtz P."/>
            <person name="Kyrpides N.C."/>
        </authorList>
    </citation>
    <scope>NUCLEOTIDE SEQUENCE [LARGE SCALE GENOMIC DNA]</scope>
    <source>
        <strain evidence="1 2">VKM Ac-2572</strain>
    </source>
</reference>
<gene>
    <name evidence="1" type="ORF">EV652_101524</name>
</gene>
<accession>A0A4R2HX10</accession>
<dbReference type="OrthoDB" id="9787096at2"/>
<dbReference type="Proteomes" id="UP000294508">
    <property type="component" value="Unassembled WGS sequence"/>
</dbReference>
<dbReference type="EMBL" id="SLWN01000001">
    <property type="protein sequence ID" value="TCO35639.1"/>
    <property type="molecule type" value="Genomic_DNA"/>
</dbReference>
<protein>
    <submittedName>
        <fullName evidence="1">Uncharacterized protein</fullName>
    </submittedName>
</protein>
<evidence type="ECO:0000313" key="2">
    <source>
        <dbReference type="Proteomes" id="UP000294508"/>
    </source>
</evidence>
<dbReference type="AlphaFoldDB" id="A0A4R2HX10"/>